<accession>A0A2M7SFA5</accession>
<dbReference type="EMBL" id="PFMR01000021">
    <property type="protein sequence ID" value="PIZ18217.1"/>
    <property type="molecule type" value="Genomic_DNA"/>
</dbReference>
<evidence type="ECO:0000313" key="2">
    <source>
        <dbReference type="Proteomes" id="UP000229307"/>
    </source>
</evidence>
<proteinExistence type="predicted"/>
<name>A0A2M7SFA5_9BACT</name>
<dbReference type="AlphaFoldDB" id="A0A2M7SFA5"/>
<reference evidence="2" key="1">
    <citation type="submission" date="2017-09" db="EMBL/GenBank/DDBJ databases">
        <title>Depth-based differentiation of microbial function through sediment-hosted aquifers and enrichment of novel symbionts in the deep terrestrial subsurface.</title>
        <authorList>
            <person name="Probst A.J."/>
            <person name="Ladd B."/>
            <person name="Jarett J.K."/>
            <person name="Geller-Mcgrath D.E."/>
            <person name="Sieber C.M.K."/>
            <person name="Emerson J.B."/>
            <person name="Anantharaman K."/>
            <person name="Thomas B.C."/>
            <person name="Malmstrom R."/>
            <person name="Stieglmeier M."/>
            <person name="Klingl A."/>
            <person name="Woyke T."/>
            <person name="Ryan C.M."/>
            <person name="Banfield J.F."/>
        </authorList>
    </citation>
    <scope>NUCLEOTIDE SEQUENCE [LARGE SCALE GENOMIC DNA]</scope>
</reference>
<comment type="caution">
    <text evidence="1">The sequence shown here is derived from an EMBL/GenBank/DDBJ whole genome shotgun (WGS) entry which is preliminary data.</text>
</comment>
<evidence type="ECO:0000313" key="1">
    <source>
        <dbReference type="EMBL" id="PIZ18217.1"/>
    </source>
</evidence>
<dbReference type="Proteomes" id="UP000229307">
    <property type="component" value="Unassembled WGS sequence"/>
</dbReference>
<sequence>MPTELNQILVKGEHFYHSFSFDIDDFIGDGIWWLQIYNNNDRSLIYDKPFASSMGDLNKRKVRKIINEEF</sequence>
<gene>
    <name evidence="1" type="ORF">COY52_00580</name>
</gene>
<organism evidence="1 2">
    <name type="scientific">Candidatus Desantisbacteria bacterium CG_4_10_14_0_8_um_filter_48_22</name>
    <dbReference type="NCBI Taxonomy" id="1974543"/>
    <lineage>
        <taxon>Bacteria</taxon>
        <taxon>Candidatus Desantisiibacteriota</taxon>
    </lineage>
</organism>
<protein>
    <submittedName>
        <fullName evidence="1">Uncharacterized protein</fullName>
    </submittedName>
</protein>